<feature type="region of interest" description="Disordered" evidence="1">
    <location>
        <begin position="1145"/>
        <end position="1177"/>
    </location>
</feature>
<dbReference type="Proteomes" id="UP000243797">
    <property type="component" value="Unassembled WGS sequence"/>
</dbReference>
<dbReference type="OrthoDB" id="5418235at2759"/>
<feature type="compositionally biased region" description="Polar residues" evidence="1">
    <location>
        <begin position="965"/>
        <end position="976"/>
    </location>
</feature>
<feature type="compositionally biased region" description="Low complexity" evidence="1">
    <location>
        <begin position="982"/>
        <end position="1005"/>
    </location>
</feature>
<feature type="compositionally biased region" description="Low complexity" evidence="1">
    <location>
        <begin position="1152"/>
        <end position="1163"/>
    </location>
</feature>
<comment type="caution">
    <text evidence="2">The sequence shown here is derived from an EMBL/GenBank/DDBJ whole genome shotgun (WGS) entry which is preliminary data.</text>
</comment>
<feature type="compositionally biased region" description="Low complexity" evidence="1">
    <location>
        <begin position="918"/>
        <end position="927"/>
    </location>
</feature>
<feature type="compositionally biased region" description="Polar residues" evidence="1">
    <location>
        <begin position="617"/>
        <end position="635"/>
    </location>
</feature>
<dbReference type="SUPFAM" id="SSF56112">
    <property type="entry name" value="Protein kinase-like (PK-like)"/>
    <property type="match status" value="1"/>
</dbReference>
<organism evidence="2 3">
    <name type="scientific">Sphaceloma murrayae</name>
    <dbReference type="NCBI Taxonomy" id="2082308"/>
    <lineage>
        <taxon>Eukaryota</taxon>
        <taxon>Fungi</taxon>
        <taxon>Dikarya</taxon>
        <taxon>Ascomycota</taxon>
        <taxon>Pezizomycotina</taxon>
        <taxon>Dothideomycetes</taxon>
        <taxon>Dothideomycetidae</taxon>
        <taxon>Myriangiales</taxon>
        <taxon>Elsinoaceae</taxon>
        <taxon>Sphaceloma</taxon>
    </lineage>
</organism>
<keyword evidence="2" id="KW-0808">Transferase</keyword>
<dbReference type="EMBL" id="NKHZ01000047">
    <property type="protein sequence ID" value="PNS17967.1"/>
    <property type="molecule type" value="Genomic_DNA"/>
</dbReference>
<feature type="compositionally biased region" description="Basic residues" evidence="1">
    <location>
        <begin position="941"/>
        <end position="954"/>
    </location>
</feature>
<name>A0A2K1QSB0_9PEZI</name>
<feature type="region of interest" description="Disordered" evidence="1">
    <location>
        <begin position="891"/>
        <end position="1039"/>
    </location>
</feature>
<sequence>MSVGLPYAGNLTPYVGDFTGNLTQLYTETKKSALSNASKEAADDTTPALNSLHRKFRIQKDRLITWGLEWSDEGKGPDGNIDENVARAGLTETVTSVLENIKEVLEQAERIRSASTPIRSPGWPPVSVPEKAPLLAVDIPRYRDLVTDLTTSIDILYDLSRTRRALAAGSHPFSLDNARPFGDEKTGVRDSFASEETLVAQQSGTSGSLKVTGMPPVIDLAALILPEEGPPPYANAGVPMTTRMVGRLLRAHCPDQIRFALQESFDDPLVLIEYANFDPLYRENQVPPPMTRLEALSNYLQQAKIRPQLNLLGYFDDPKESRIGLVFDLTECNLNHVFGIHGDTGPVETYSLLHILQSSSKTAKSHDTLSATPALEDRFKLALRVAERVQDVHANDNVHGNLHSGSILFVKSGDQEKAQGSQLRSPVLSSFDLFSKYQIGNQASQTALNIYQHPADHDRGFNHISAMKFDAYGLGLILLEIGLWSPLSELHKAKYNLSDFKMRLERIWIPRLTSKCGSLYMAAVQACFNFSDNQQITPPQALRLYEGTLSRLRRCCLLCDETASVGSPRNSVMSPIAESAGGDTVPNSPYDPTLPPRPSTPYRSSFTRRQVPVAPERSSTYPRSQNSVPRLQSTIPSSSDTFGIVNIKEGISAAASNLQNAWTGNRGNIQQVWTDNRGALTYPFKEYRRKVVLLQNRWREVRQRRASATDVETPQEGELHRAATAPATVAVHNQSQAITRRPVGAPPRQKAFPVNLPPPQLAEWHSNLGLRLSRIVERALKNSLESSTIDLVGFGTDEASAKPTILVTCTSTAQVKAAIKKRFKCDTTIFDVKAQSGYDSDEEIPEAQNPYYHPRPSCGASIGAYNADEGHLLPVTLGGIILVDDQPLGMSVHHMLEPPSDDEDDESGMDSEEDDGSDAASGAASSEFDSEADDVPDLAKRSRAARLSRSKAPHRSSAQDVARASKQSSNITAATNRKTHRSPSPTSTSSDIDFSAADSSPYSSDFDSDPEDSLDQAPGPIASEGDTRGFLPSAPSTSEWRITQPGLLDAQQTGWHLLDQDQIDTDEDHLASFELGRLHSSSGLRRYRDSSGYLHEIDWSLFTIKRDRRQSANLILGGKRHLPPTFTSTYHPKVSSPILRNPGDDILGTSFGPSSSGSAASPTEETRPSLPTSDSRASQREILKQAAQFPPDQDLFPHALVDAPFFAGKKVLCSGRTSGLAIGTVGAGMSFVKIYGRRTFSSSWTVVGDFGVGGDSGAWVVDCEHGRVCGAVVAEKGGVAYFAPLGVILDDIRRTLGAGRVVLPGCEEVEAGLWKDGEEVPPGVAAGNRVSEEVMRSLAVRDKTASPTKDAQERPLRGQQCLVRQGQAVVS</sequence>
<keyword evidence="3" id="KW-1185">Reference proteome</keyword>
<accession>A0A2K1QSB0</accession>
<protein>
    <submittedName>
        <fullName evidence="2">Hybrid signal transduction histidine kinase K</fullName>
    </submittedName>
</protein>
<keyword evidence="2" id="KW-0418">Kinase</keyword>
<proteinExistence type="predicted"/>
<reference evidence="2 3" key="1">
    <citation type="submission" date="2017-06" db="EMBL/GenBank/DDBJ databases">
        <title>Draft genome sequence of a variant of Elsinoe murrayae.</title>
        <authorList>
            <person name="Cheng Q."/>
        </authorList>
    </citation>
    <scope>NUCLEOTIDE SEQUENCE [LARGE SCALE GENOMIC DNA]</scope>
    <source>
        <strain evidence="2 3">CQ-2017a</strain>
    </source>
</reference>
<dbReference type="GO" id="GO:0016301">
    <property type="term" value="F:kinase activity"/>
    <property type="evidence" value="ECO:0007669"/>
    <property type="project" value="UniProtKB-KW"/>
</dbReference>
<dbReference type="STRING" id="2082308.A0A2K1QSB0"/>
<dbReference type="PANTHER" id="PTHR37542">
    <property type="entry name" value="HELO DOMAIN-CONTAINING PROTEIN-RELATED"/>
    <property type="match status" value="1"/>
</dbReference>
<evidence type="ECO:0000313" key="2">
    <source>
        <dbReference type="EMBL" id="PNS17967.1"/>
    </source>
</evidence>
<dbReference type="InterPro" id="IPR011009">
    <property type="entry name" value="Kinase-like_dom_sf"/>
</dbReference>
<evidence type="ECO:0000256" key="1">
    <source>
        <dbReference type="SAM" id="MobiDB-lite"/>
    </source>
</evidence>
<gene>
    <name evidence="2" type="ORF">CAC42_3926</name>
</gene>
<dbReference type="Gene3D" id="1.10.510.10">
    <property type="entry name" value="Transferase(Phosphotransferase) domain 1"/>
    <property type="match status" value="1"/>
</dbReference>
<feature type="region of interest" description="Disordered" evidence="1">
    <location>
        <begin position="565"/>
        <end position="635"/>
    </location>
</feature>
<dbReference type="InParanoid" id="A0A2K1QSB0"/>
<feature type="compositionally biased region" description="Acidic residues" evidence="1">
    <location>
        <begin position="899"/>
        <end position="917"/>
    </location>
</feature>
<evidence type="ECO:0000313" key="3">
    <source>
        <dbReference type="Proteomes" id="UP000243797"/>
    </source>
</evidence>
<dbReference type="PANTHER" id="PTHR37542:SF2">
    <property type="entry name" value="PROTEIN KINASE DOMAIN-CONTAINING PROTEIN"/>
    <property type="match status" value="1"/>
</dbReference>